<feature type="region of interest" description="Disordered" evidence="1">
    <location>
        <begin position="397"/>
        <end position="464"/>
    </location>
</feature>
<dbReference type="Pfam" id="PF17667">
    <property type="entry name" value="Pkinase_fungal"/>
    <property type="match status" value="1"/>
</dbReference>
<gene>
    <name evidence="3" type="ORF">ONZ51_g2524</name>
</gene>
<evidence type="ECO:0000256" key="1">
    <source>
        <dbReference type="SAM" id="MobiDB-lite"/>
    </source>
</evidence>
<comment type="caution">
    <text evidence="3">The sequence shown here is derived from an EMBL/GenBank/DDBJ whole genome shotgun (WGS) entry which is preliminary data.</text>
</comment>
<feature type="domain" description="Fungal-type protein kinase" evidence="2">
    <location>
        <begin position="311"/>
        <end position="602"/>
    </location>
</feature>
<dbReference type="PANTHER" id="PTHR38248:SF2">
    <property type="entry name" value="FUNK1 11"/>
    <property type="match status" value="1"/>
</dbReference>
<evidence type="ECO:0000313" key="4">
    <source>
        <dbReference type="Proteomes" id="UP001215151"/>
    </source>
</evidence>
<feature type="region of interest" description="Disordered" evidence="1">
    <location>
        <begin position="260"/>
        <end position="290"/>
    </location>
</feature>
<keyword evidence="4" id="KW-1185">Reference proteome</keyword>
<feature type="compositionally biased region" description="Basic and acidic residues" evidence="1">
    <location>
        <begin position="418"/>
        <end position="449"/>
    </location>
</feature>
<dbReference type="SUPFAM" id="SSF56112">
    <property type="entry name" value="Protein kinase-like (PK-like)"/>
    <property type="match status" value="1"/>
</dbReference>
<dbReference type="InterPro" id="IPR040976">
    <property type="entry name" value="Pkinase_fungal"/>
</dbReference>
<reference evidence="3" key="1">
    <citation type="submission" date="2022-11" db="EMBL/GenBank/DDBJ databases">
        <title>Genome Sequence of Cubamyces cubensis.</title>
        <authorList>
            <person name="Buettner E."/>
        </authorList>
    </citation>
    <scope>NUCLEOTIDE SEQUENCE</scope>
    <source>
        <strain evidence="3">MPL-01</strain>
    </source>
</reference>
<evidence type="ECO:0000259" key="2">
    <source>
        <dbReference type="Pfam" id="PF17667"/>
    </source>
</evidence>
<accession>A0AAD7U051</accession>
<dbReference type="PANTHER" id="PTHR38248">
    <property type="entry name" value="FUNK1 6"/>
    <property type="match status" value="1"/>
</dbReference>
<protein>
    <recommendedName>
        <fullName evidence="2">Fungal-type protein kinase domain-containing protein</fullName>
    </recommendedName>
</protein>
<name>A0AAD7U051_9APHY</name>
<evidence type="ECO:0000313" key="3">
    <source>
        <dbReference type="EMBL" id="KAJ8490079.1"/>
    </source>
</evidence>
<dbReference type="InterPro" id="IPR011009">
    <property type="entry name" value="Kinase-like_dom_sf"/>
</dbReference>
<dbReference type="EMBL" id="JAPEVG010000040">
    <property type="protein sequence ID" value="KAJ8490079.1"/>
    <property type="molecule type" value="Genomic_DNA"/>
</dbReference>
<dbReference type="AlphaFoldDB" id="A0AAD7U051"/>
<sequence length="826" mass="93210">MPSTRRYTTELVDLHDFETRAFAAMKTPEDHPQPLPQDVINNIRHTIGTTQAAAAGDAKHDVAAVILSAIRDLRLATGMVGRLHVADDYDAPILTAFYPLSSVQGRRRSYKVNWPDLRMLFHAETGGEKSDPFHDLSNMSSSSRERRETLISHLISDVHWAFLLQHRTFLYTLYFNDDYLRILRWSRAGIMVTKPVFYLDDPSVLPRLICRLTHLTDEQQGLDTSVTRVQVGSVEYKFMHELGHSNYDLDIPYKEGTELRPVTPSSSAPASPSSAAPDASQSPEPSDDERVFRYVREGYAKTLENVWPRYCIKVGEEGREFLVAKPVSSAEELFGRGCNCYIAVDCTTGKLVWLKDSWRPVGERSTPEGEVLKAFADDPKMSVPTLICHGYVKHKGATSDHERTSTNLDADAAPPPATREKATSFNTEEKSTAADDGRVIGVKRAREEDSQPQPEAKKRTRQATPRLPEYAQYRLVVKEVALDLERFTSAWQLVRLIFECIKTHSRAWKEYGILHGDISEGNILICPTISKKKDGKEVVVWHGMLIDWELARFVDKDGNPIRPRTQNTPLLSWQFASLGTVRNPDKVLRVEDELEAFFNVLLLYAVRFLRSTLPQRSVAPFVEEFWDTFKMHPNGSLECSDLKQKALKKGQLEGVGVGDIMFCDDGDAPVHPLNGLLRELLQRFQARYALLQWEADMGMDNPFRPTLGLPGTRAVLGEASRNVAANPQAPVTVRPVRPPLSPKTIELAHSLQTHTAVIKLFSKWMIDQGWPLHDKVGDRLPDDYVSTRRIVPIRPPVNVHMKMDVGRKRQKLEDKSVGGAPRRQSS</sequence>
<proteinExistence type="predicted"/>
<dbReference type="Proteomes" id="UP001215151">
    <property type="component" value="Unassembled WGS sequence"/>
</dbReference>
<organism evidence="3 4">
    <name type="scientific">Trametes cubensis</name>
    <dbReference type="NCBI Taxonomy" id="1111947"/>
    <lineage>
        <taxon>Eukaryota</taxon>
        <taxon>Fungi</taxon>
        <taxon>Dikarya</taxon>
        <taxon>Basidiomycota</taxon>
        <taxon>Agaricomycotina</taxon>
        <taxon>Agaricomycetes</taxon>
        <taxon>Polyporales</taxon>
        <taxon>Polyporaceae</taxon>
        <taxon>Trametes</taxon>
    </lineage>
</organism>
<feature type="compositionally biased region" description="Low complexity" evidence="1">
    <location>
        <begin position="264"/>
        <end position="284"/>
    </location>
</feature>